<reference evidence="5 6" key="1">
    <citation type="submission" date="2018-08" db="EMBL/GenBank/DDBJ databases">
        <title>A genome reference for cultivated species of the human gut microbiota.</title>
        <authorList>
            <person name="Zou Y."/>
            <person name="Xue W."/>
            <person name="Luo G."/>
        </authorList>
    </citation>
    <scope>NUCLEOTIDE SEQUENCE [LARGE SCALE GENOMIC DNA]</scope>
    <source>
        <strain evidence="5 6">OM02-6</strain>
    </source>
</reference>
<evidence type="ECO:0000256" key="2">
    <source>
        <dbReference type="ARBA" id="ARBA00022670"/>
    </source>
</evidence>
<accession>A0A3E5FSP5</accession>
<sequence>MNYRGGNVMAIFLTSSPTGPLDNSRKVDGLDKMNHFVDQLKKYWKDNSKCCIIAASPNDYDENDEMCNFFKEVFFKENLSIECLNLIDERYSNFTKDDLMNYDVILLGGGHVPTQNKFFKEIQLREKIKDFDGIIIAISAGSMNSADIVYCQPEKEGESIDPNFNKWISGLDLTKRNIIPHYQMIKDDILDGKRLFEDITYNDSINHQFIALVDGSYLLIDDHETIYGECYLIKDGHIQLICHENETIRLDNLKL</sequence>
<evidence type="ECO:0000256" key="3">
    <source>
        <dbReference type="ARBA" id="ARBA00022801"/>
    </source>
</evidence>
<dbReference type="InterPro" id="IPR005320">
    <property type="entry name" value="Peptidase_S51"/>
</dbReference>
<comment type="caution">
    <text evidence="5">The sequence shown here is derived from an EMBL/GenBank/DDBJ whole genome shotgun (WGS) entry which is preliminary data.</text>
</comment>
<dbReference type="Gene3D" id="3.40.50.880">
    <property type="match status" value="1"/>
</dbReference>
<dbReference type="Proteomes" id="UP000261087">
    <property type="component" value="Unassembled WGS sequence"/>
</dbReference>
<dbReference type="GO" id="GO:0008236">
    <property type="term" value="F:serine-type peptidase activity"/>
    <property type="evidence" value="ECO:0007669"/>
    <property type="project" value="UniProtKB-KW"/>
</dbReference>
<dbReference type="SUPFAM" id="SSF52317">
    <property type="entry name" value="Class I glutamine amidotransferase-like"/>
    <property type="match status" value="1"/>
</dbReference>
<dbReference type="InterPro" id="IPR029062">
    <property type="entry name" value="Class_I_gatase-like"/>
</dbReference>
<evidence type="ECO:0000256" key="4">
    <source>
        <dbReference type="ARBA" id="ARBA00022825"/>
    </source>
</evidence>
<keyword evidence="4" id="KW-0720">Serine protease</keyword>
<keyword evidence="2" id="KW-0645">Protease</keyword>
<dbReference type="GO" id="GO:0006508">
    <property type="term" value="P:proteolysis"/>
    <property type="evidence" value="ECO:0007669"/>
    <property type="project" value="UniProtKB-KW"/>
</dbReference>
<keyword evidence="3" id="KW-0378">Hydrolase</keyword>
<dbReference type="AlphaFoldDB" id="A0A3E5FSP5"/>
<proteinExistence type="inferred from homology"/>
<evidence type="ECO:0000313" key="6">
    <source>
        <dbReference type="Proteomes" id="UP000261087"/>
    </source>
</evidence>
<protein>
    <submittedName>
        <fullName evidence="5">Dipeptidase E</fullName>
    </submittedName>
</protein>
<comment type="similarity">
    <text evidence="1">Belongs to the peptidase S51 family.</text>
</comment>
<gene>
    <name evidence="5" type="ORF">DXB31_00865</name>
</gene>
<dbReference type="Pfam" id="PF03575">
    <property type="entry name" value="Peptidase_S51"/>
    <property type="match status" value="1"/>
</dbReference>
<evidence type="ECO:0000313" key="5">
    <source>
        <dbReference type="EMBL" id="RGO13016.1"/>
    </source>
</evidence>
<organism evidence="5 6">
    <name type="scientific">Thomasclavelia spiroformis</name>
    <dbReference type="NCBI Taxonomy" id="29348"/>
    <lineage>
        <taxon>Bacteria</taxon>
        <taxon>Bacillati</taxon>
        <taxon>Bacillota</taxon>
        <taxon>Erysipelotrichia</taxon>
        <taxon>Erysipelotrichales</taxon>
        <taxon>Coprobacillaceae</taxon>
        <taxon>Thomasclavelia</taxon>
    </lineage>
</organism>
<name>A0A3E5FSP5_9FIRM</name>
<dbReference type="EMBL" id="QSVF01000002">
    <property type="protein sequence ID" value="RGO13016.1"/>
    <property type="molecule type" value="Genomic_DNA"/>
</dbReference>
<evidence type="ECO:0000256" key="1">
    <source>
        <dbReference type="ARBA" id="ARBA00006534"/>
    </source>
</evidence>